<name>A0ABP9LSB2_9BURK</name>
<sequence length="92" mass="10215">MSVAVYLSRWTVQERKVMYQVMVGTPNKCIAGDLTMSLRTVEAHRASGMTKIRLRNALELQSVLQRKSLEQAQGRQLSPTWFGSSSIGSISG</sequence>
<dbReference type="RefSeq" id="WP_345368948.1">
    <property type="nucleotide sequence ID" value="NZ_BAABKD010000001.1"/>
</dbReference>
<comment type="caution">
    <text evidence="2">The sequence shown here is derived from an EMBL/GenBank/DDBJ whole genome shotgun (WGS) entry which is preliminary data.</text>
</comment>
<keyword evidence="3" id="KW-1185">Reference proteome</keyword>
<evidence type="ECO:0000313" key="2">
    <source>
        <dbReference type="EMBL" id="GAA5084442.1"/>
    </source>
</evidence>
<gene>
    <name evidence="2" type="ORF">GCM10023337_01990</name>
</gene>
<dbReference type="InterPro" id="IPR016032">
    <property type="entry name" value="Sig_transdc_resp-reg_C-effctor"/>
</dbReference>
<dbReference type="Proteomes" id="UP001500227">
    <property type="component" value="Unassembled WGS sequence"/>
</dbReference>
<dbReference type="PRINTS" id="PR00038">
    <property type="entry name" value="HTHLUXR"/>
</dbReference>
<evidence type="ECO:0000259" key="1">
    <source>
        <dbReference type="SMART" id="SM00421"/>
    </source>
</evidence>
<protein>
    <recommendedName>
        <fullName evidence="1">HTH luxR-type domain-containing protein</fullName>
    </recommendedName>
</protein>
<dbReference type="Pfam" id="PF00196">
    <property type="entry name" value="GerE"/>
    <property type="match status" value="1"/>
</dbReference>
<evidence type="ECO:0000313" key="3">
    <source>
        <dbReference type="Proteomes" id="UP001500227"/>
    </source>
</evidence>
<reference evidence="3" key="1">
    <citation type="journal article" date="2019" name="Int. J. Syst. Evol. Microbiol.">
        <title>The Global Catalogue of Microorganisms (GCM) 10K type strain sequencing project: providing services to taxonomists for standard genome sequencing and annotation.</title>
        <authorList>
            <consortium name="The Broad Institute Genomics Platform"/>
            <consortium name="The Broad Institute Genome Sequencing Center for Infectious Disease"/>
            <person name="Wu L."/>
            <person name="Ma J."/>
        </authorList>
    </citation>
    <scope>NUCLEOTIDE SEQUENCE [LARGE SCALE GENOMIC DNA]</scope>
    <source>
        <strain evidence="3">JCM 18423</strain>
    </source>
</reference>
<dbReference type="EMBL" id="BAABKD010000001">
    <property type="protein sequence ID" value="GAA5084442.1"/>
    <property type="molecule type" value="Genomic_DNA"/>
</dbReference>
<organism evidence="2 3">
    <name type="scientific">Paenalcaligenes hermetiae</name>
    <dbReference type="NCBI Taxonomy" id="1157987"/>
    <lineage>
        <taxon>Bacteria</taxon>
        <taxon>Pseudomonadati</taxon>
        <taxon>Pseudomonadota</taxon>
        <taxon>Betaproteobacteria</taxon>
        <taxon>Burkholderiales</taxon>
        <taxon>Alcaligenaceae</taxon>
        <taxon>Paenalcaligenes</taxon>
    </lineage>
</organism>
<dbReference type="InterPro" id="IPR036388">
    <property type="entry name" value="WH-like_DNA-bd_sf"/>
</dbReference>
<proteinExistence type="predicted"/>
<dbReference type="InterPro" id="IPR000792">
    <property type="entry name" value="Tscrpt_reg_LuxR_C"/>
</dbReference>
<feature type="domain" description="HTH luxR-type" evidence="1">
    <location>
        <begin position="7"/>
        <end position="64"/>
    </location>
</feature>
<dbReference type="Gene3D" id="1.10.10.10">
    <property type="entry name" value="Winged helix-like DNA-binding domain superfamily/Winged helix DNA-binding domain"/>
    <property type="match status" value="1"/>
</dbReference>
<dbReference type="SUPFAM" id="SSF46894">
    <property type="entry name" value="C-terminal effector domain of the bipartite response regulators"/>
    <property type="match status" value="1"/>
</dbReference>
<dbReference type="SMART" id="SM00421">
    <property type="entry name" value="HTH_LUXR"/>
    <property type="match status" value="1"/>
</dbReference>
<accession>A0ABP9LSB2</accession>